<dbReference type="WBParaSite" id="Hba_15242">
    <property type="protein sequence ID" value="Hba_15242"/>
    <property type="gene ID" value="Hba_15242"/>
</dbReference>
<name>A0A1I7XCR4_HETBA</name>
<sequence>MHGQCRFRDDDLSAGNYRELHIIKCLLTEHGLRRILEEVLDCRRDIVSYDFTLQKVIDVDRLLDGLPNIERIDEDCWNLRNSRDQIMELHIENNYFSCYTTAI</sequence>
<proteinExistence type="predicted"/>
<reference evidence="2" key="1">
    <citation type="submission" date="2016-11" db="UniProtKB">
        <authorList>
            <consortium name="WormBaseParasite"/>
        </authorList>
    </citation>
    <scope>IDENTIFICATION</scope>
</reference>
<accession>A0A1I7XCR4</accession>
<protein>
    <submittedName>
        <fullName evidence="2">Leucine-rich repeat domain-containing protein</fullName>
    </submittedName>
</protein>
<dbReference type="Proteomes" id="UP000095283">
    <property type="component" value="Unplaced"/>
</dbReference>
<evidence type="ECO:0000313" key="2">
    <source>
        <dbReference type="WBParaSite" id="Hba_15242"/>
    </source>
</evidence>
<organism evidence="1 2">
    <name type="scientific">Heterorhabditis bacteriophora</name>
    <name type="common">Entomopathogenic nematode worm</name>
    <dbReference type="NCBI Taxonomy" id="37862"/>
    <lineage>
        <taxon>Eukaryota</taxon>
        <taxon>Metazoa</taxon>
        <taxon>Ecdysozoa</taxon>
        <taxon>Nematoda</taxon>
        <taxon>Chromadorea</taxon>
        <taxon>Rhabditida</taxon>
        <taxon>Rhabditina</taxon>
        <taxon>Rhabditomorpha</taxon>
        <taxon>Strongyloidea</taxon>
        <taxon>Heterorhabditidae</taxon>
        <taxon>Heterorhabditis</taxon>
    </lineage>
</organism>
<evidence type="ECO:0000313" key="1">
    <source>
        <dbReference type="Proteomes" id="UP000095283"/>
    </source>
</evidence>
<dbReference type="AlphaFoldDB" id="A0A1I7XCR4"/>
<keyword evidence="1" id="KW-1185">Reference proteome</keyword>